<keyword evidence="2" id="KW-1185">Reference proteome</keyword>
<evidence type="ECO:0000313" key="2">
    <source>
        <dbReference type="Proteomes" id="UP001162972"/>
    </source>
</evidence>
<reference evidence="1 2" key="1">
    <citation type="journal article" date="2023" name="Int. J. Mol. Sci.">
        <title>De Novo Assembly and Annotation of 11 Diverse Shrub Willow (Salix) Genomes Reveals Novel Gene Organization in Sex-Linked Regions.</title>
        <authorList>
            <person name="Hyden B."/>
            <person name="Feng K."/>
            <person name="Yates T.B."/>
            <person name="Jawdy S."/>
            <person name="Cereghino C."/>
            <person name="Smart L.B."/>
            <person name="Muchero W."/>
        </authorList>
    </citation>
    <scope>NUCLEOTIDE SEQUENCE [LARGE SCALE GENOMIC DNA]</scope>
    <source>
        <tissue evidence="1">Shoot tip</tissue>
    </source>
</reference>
<proteinExistence type="predicted"/>
<evidence type="ECO:0000313" key="1">
    <source>
        <dbReference type="EMBL" id="KAJ6434458.1"/>
    </source>
</evidence>
<protein>
    <submittedName>
        <fullName evidence="1">Uncharacterized protein</fullName>
    </submittedName>
</protein>
<dbReference type="AlphaFoldDB" id="A0AAD6PN52"/>
<organism evidence="1 2">
    <name type="scientific">Salix udensis</name>
    <dbReference type="NCBI Taxonomy" id="889485"/>
    <lineage>
        <taxon>Eukaryota</taxon>
        <taxon>Viridiplantae</taxon>
        <taxon>Streptophyta</taxon>
        <taxon>Embryophyta</taxon>
        <taxon>Tracheophyta</taxon>
        <taxon>Spermatophyta</taxon>
        <taxon>Magnoliopsida</taxon>
        <taxon>eudicotyledons</taxon>
        <taxon>Gunneridae</taxon>
        <taxon>Pentapetalae</taxon>
        <taxon>rosids</taxon>
        <taxon>fabids</taxon>
        <taxon>Malpighiales</taxon>
        <taxon>Salicaceae</taxon>
        <taxon>Saliceae</taxon>
        <taxon>Salix</taxon>
    </lineage>
</organism>
<dbReference type="Proteomes" id="UP001162972">
    <property type="component" value="Chromosome 13"/>
</dbReference>
<sequence length="118" mass="13123">MGRVFFERCLGFQPLCTFGVDISEAATSWFSFSGSSWCRFCSFLLGSSLSQSGRSLKLDVFYLIGGIEAFGGPKEEGEAVVRTITGSHPDMKGNFDRIKFKRGLYKAGSVRKRRKTKT</sequence>
<gene>
    <name evidence="1" type="ORF">OIU84_018050</name>
</gene>
<accession>A0AAD6PN52</accession>
<comment type="caution">
    <text evidence="1">The sequence shown here is derived from an EMBL/GenBank/DDBJ whole genome shotgun (WGS) entry which is preliminary data.</text>
</comment>
<name>A0AAD6PN52_9ROSI</name>
<dbReference type="EMBL" id="JAPFFJ010000002">
    <property type="protein sequence ID" value="KAJ6434458.1"/>
    <property type="molecule type" value="Genomic_DNA"/>
</dbReference>